<organism evidence="1 2">
    <name type="scientific">Cirrhinus mrigala</name>
    <name type="common">Mrigala</name>
    <dbReference type="NCBI Taxonomy" id="683832"/>
    <lineage>
        <taxon>Eukaryota</taxon>
        <taxon>Metazoa</taxon>
        <taxon>Chordata</taxon>
        <taxon>Craniata</taxon>
        <taxon>Vertebrata</taxon>
        <taxon>Euteleostomi</taxon>
        <taxon>Actinopterygii</taxon>
        <taxon>Neopterygii</taxon>
        <taxon>Teleostei</taxon>
        <taxon>Ostariophysi</taxon>
        <taxon>Cypriniformes</taxon>
        <taxon>Cyprinidae</taxon>
        <taxon>Labeoninae</taxon>
        <taxon>Labeonini</taxon>
        <taxon>Cirrhinus</taxon>
    </lineage>
</organism>
<sequence length="50" mass="5949">NTTQYLMDLVYAEQSEVSMEEFDVSRDFSMHSNESVFSTSLEFQQRDFEN</sequence>
<keyword evidence="2" id="KW-1185">Reference proteome</keyword>
<accession>A0ABD0RCF7</accession>
<evidence type="ECO:0000313" key="2">
    <source>
        <dbReference type="Proteomes" id="UP001529510"/>
    </source>
</evidence>
<reference evidence="1 2" key="1">
    <citation type="submission" date="2024-05" db="EMBL/GenBank/DDBJ databases">
        <title>Genome sequencing and assembly of Indian major carp, Cirrhinus mrigala (Hamilton, 1822).</title>
        <authorList>
            <person name="Mohindra V."/>
            <person name="Chowdhury L.M."/>
            <person name="Lal K."/>
            <person name="Jena J.K."/>
        </authorList>
    </citation>
    <scope>NUCLEOTIDE SEQUENCE [LARGE SCALE GENOMIC DNA]</scope>
    <source>
        <strain evidence="1">CM1030</strain>
        <tissue evidence="1">Blood</tissue>
    </source>
</reference>
<dbReference type="EMBL" id="JAMKFB020000004">
    <property type="protein sequence ID" value="KAL0196033.1"/>
    <property type="molecule type" value="Genomic_DNA"/>
</dbReference>
<dbReference type="AlphaFoldDB" id="A0ABD0RCF7"/>
<proteinExistence type="predicted"/>
<name>A0ABD0RCF7_CIRMR</name>
<feature type="non-terminal residue" evidence="1">
    <location>
        <position position="1"/>
    </location>
</feature>
<feature type="non-terminal residue" evidence="1">
    <location>
        <position position="50"/>
    </location>
</feature>
<protein>
    <submittedName>
        <fullName evidence="1">Uncharacterized protein</fullName>
    </submittedName>
</protein>
<evidence type="ECO:0000313" key="1">
    <source>
        <dbReference type="EMBL" id="KAL0196033.1"/>
    </source>
</evidence>
<comment type="caution">
    <text evidence="1">The sequence shown here is derived from an EMBL/GenBank/DDBJ whole genome shotgun (WGS) entry which is preliminary data.</text>
</comment>
<gene>
    <name evidence="1" type="ORF">M9458_009605</name>
</gene>
<dbReference type="Proteomes" id="UP001529510">
    <property type="component" value="Unassembled WGS sequence"/>
</dbReference>